<organism evidence="7 8">
    <name type="scientific">Billgrantia bachuensis</name>
    <dbReference type="NCBI Taxonomy" id="2717286"/>
    <lineage>
        <taxon>Bacteria</taxon>
        <taxon>Pseudomonadati</taxon>
        <taxon>Pseudomonadota</taxon>
        <taxon>Gammaproteobacteria</taxon>
        <taxon>Oceanospirillales</taxon>
        <taxon>Halomonadaceae</taxon>
        <taxon>Billgrantia</taxon>
    </lineage>
</organism>
<dbReference type="InterPro" id="IPR002994">
    <property type="entry name" value="Surf1/Shy1"/>
</dbReference>
<feature type="transmembrane region" description="Helical" evidence="6">
    <location>
        <begin position="22"/>
        <end position="43"/>
    </location>
</feature>
<dbReference type="CDD" id="cd06662">
    <property type="entry name" value="SURF1"/>
    <property type="match status" value="1"/>
</dbReference>
<comment type="similarity">
    <text evidence="2 6">Belongs to the SURF1 family.</text>
</comment>
<evidence type="ECO:0000256" key="2">
    <source>
        <dbReference type="ARBA" id="ARBA00007165"/>
    </source>
</evidence>
<dbReference type="InterPro" id="IPR045214">
    <property type="entry name" value="Surf1/Surf4"/>
</dbReference>
<feature type="transmembrane region" description="Helical" evidence="6">
    <location>
        <begin position="208"/>
        <end position="228"/>
    </location>
</feature>
<evidence type="ECO:0000256" key="3">
    <source>
        <dbReference type="ARBA" id="ARBA00022692"/>
    </source>
</evidence>
<dbReference type="Proteomes" id="UP001318321">
    <property type="component" value="Unassembled WGS sequence"/>
</dbReference>
<sequence>MGDSVGGQGPRRGKRMPGWRSSIWYLLWSLLVILGLLLGLWQWERADDKRSYLARLDAAPTLEAPKEIPPAGSHLILRGEYLAGETLFLDNRTHEGQLGVAVLTPLRAEDGRLWLVQRGFLPTGPSRATPETTTPEGEVALRGRWQAAGDPPPLYGPNREGRRLQRIELSAWDLPGGFAHDGWLHLEQGPGRLEPWWTPNVVPPSRHVGYAVQWWGLALAALAVMIIGGRRLAGDRRHALGGSPHEGDER</sequence>
<evidence type="ECO:0000256" key="5">
    <source>
        <dbReference type="ARBA" id="ARBA00023136"/>
    </source>
</evidence>
<evidence type="ECO:0000256" key="1">
    <source>
        <dbReference type="ARBA" id="ARBA00004370"/>
    </source>
</evidence>
<dbReference type="PROSITE" id="PS50895">
    <property type="entry name" value="SURF1"/>
    <property type="match status" value="1"/>
</dbReference>
<keyword evidence="8" id="KW-1185">Reference proteome</keyword>
<accession>A0ABX0PLQ9</accession>
<keyword evidence="4 6" id="KW-1133">Transmembrane helix</keyword>
<gene>
    <name evidence="7" type="ORF">HBJ55_01445</name>
</gene>
<dbReference type="Pfam" id="PF02104">
    <property type="entry name" value="SURF1"/>
    <property type="match status" value="1"/>
</dbReference>
<dbReference type="EMBL" id="JAAQTO010000004">
    <property type="protein sequence ID" value="NIC04095.1"/>
    <property type="molecule type" value="Genomic_DNA"/>
</dbReference>
<comment type="subcellular location">
    <subcellularLocation>
        <location evidence="6">Cell membrane</location>
        <topology evidence="6">Multi-pass membrane protein</topology>
    </subcellularLocation>
    <subcellularLocation>
        <location evidence="1">Membrane</location>
    </subcellularLocation>
</comment>
<keyword evidence="3 6" id="KW-0812">Transmembrane</keyword>
<name>A0ABX0PLQ9_9GAMM</name>
<dbReference type="PANTHER" id="PTHR23427">
    <property type="entry name" value="SURFEIT LOCUS PROTEIN"/>
    <property type="match status" value="1"/>
</dbReference>
<comment type="caution">
    <text evidence="7">The sequence shown here is derived from an EMBL/GenBank/DDBJ whole genome shotgun (WGS) entry which is preliminary data.</text>
</comment>
<evidence type="ECO:0000256" key="6">
    <source>
        <dbReference type="RuleBase" id="RU363076"/>
    </source>
</evidence>
<dbReference type="PANTHER" id="PTHR23427:SF2">
    <property type="entry name" value="SURFEIT LOCUS PROTEIN 1"/>
    <property type="match status" value="1"/>
</dbReference>
<evidence type="ECO:0000313" key="8">
    <source>
        <dbReference type="Proteomes" id="UP001318321"/>
    </source>
</evidence>
<protein>
    <recommendedName>
        <fullName evidence="6">SURF1-like protein</fullName>
    </recommendedName>
</protein>
<reference evidence="7 8" key="1">
    <citation type="submission" date="2020-03" db="EMBL/GenBank/DDBJ databases">
        <title>Identification of Halomonas strains.</title>
        <authorList>
            <person name="Xiao Z."/>
            <person name="Dong F."/>
            <person name="Wang Z."/>
            <person name="Zhao J.-Y."/>
        </authorList>
    </citation>
    <scope>NUCLEOTIDE SEQUENCE [LARGE SCALE GENOMIC DNA]</scope>
    <source>
        <strain evidence="7 8">DX6</strain>
    </source>
</reference>
<proteinExistence type="inferred from homology"/>
<keyword evidence="6" id="KW-1003">Cell membrane</keyword>
<keyword evidence="5 6" id="KW-0472">Membrane</keyword>
<evidence type="ECO:0000313" key="7">
    <source>
        <dbReference type="EMBL" id="NIC04095.1"/>
    </source>
</evidence>
<evidence type="ECO:0000256" key="4">
    <source>
        <dbReference type="ARBA" id="ARBA00022989"/>
    </source>
</evidence>